<dbReference type="Gene3D" id="3.40.50.1820">
    <property type="entry name" value="alpha/beta hydrolase"/>
    <property type="match status" value="1"/>
</dbReference>
<evidence type="ECO:0008006" key="4">
    <source>
        <dbReference type="Google" id="ProtNLM"/>
    </source>
</evidence>
<dbReference type="AlphaFoldDB" id="A0A2L0EPV2"/>
<protein>
    <recommendedName>
        <fullName evidence="4">Alpha/beta hydrolase</fullName>
    </recommendedName>
</protein>
<dbReference type="RefSeq" id="WP_104979374.1">
    <property type="nucleotide sequence ID" value="NZ_CP012673.1"/>
</dbReference>
<evidence type="ECO:0000313" key="2">
    <source>
        <dbReference type="EMBL" id="AUX41292.1"/>
    </source>
</evidence>
<evidence type="ECO:0000256" key="1">
    <source>
        <dbReference type="SAM" id="MobiDB-lite"/>
    </source>
</evidence>
<dbReference type="SUPFAM" id="SSF53474">
    <property type="entry name" value="alpha/beta-Hydrolases"/>
    <property type="match status" value="1"/>
</dbReference>
<dbReference type="OrthoDB" id="5497495at2"/>
<accession>A0A2L0EPV2</accession>
<dbReference type="InterPro" id="IPR029058">
    <property type="entry name" value="AB_hydrolase_fold"/>
</dbReference>
<name>A0A2L0EPV2_SORCE</name>
<gene>
    <name evidence="2" type="ORF">SOCE26_027020</name>
</gene>
<dbReference type="EMBL" id="CP012673">
    <property type="protein sequence ID" value="AUX41292.1"/>
    <property type="molecule type" value="Genomic_DNA"/>
</dbReference>
<feature type="region of interest" description="Disordered" evidence="1">
    <location>
        <begin position="12"/>
        <end position="37"/>
    </location>
</feature>
<sequence>MTSHPWQLQFGAGVPPFVVSPDPSPGPTGDLSAAPGRRTGLGRGALALAAAAALAAGGGCIAEPVAPDAPSIEADPGLMPASGGPPDMEAIVLEHRLWETFHDACDAAVRSLYGAAFAGSCDIERPHRRIIDADNHIAEYTVDVQVGPGARDVIGLHRVVREKSRYRPAELSEAVMLVHGDAWPFRGAFLDAPDRNTFAEFLAREGIDVWGIDLRWTRVPAGTADTSFMSAWGMEKDADDLGIALSIARVNRDLTREAPAHSAGSKIKLLGWSRGGQLAYAYAGRESQVPILARRHVDGIIPVDIYLKTDLSTPEGQLRRDYACERLDVNLAQYNDTSRSDRYYSSLGSVISALGGAALADPTGASPILAGMSNRQAALLAGQATYLLEDGRPPTPFYHLVGGTFDTNGLPVDLTYLTDESRWFSVEAQAAPYQPIKGLIDSERAMCGDPGPTIADHLGAITVPVLYVGAGGGFGQSGVYTTTLLGSTDRSSIVQSAPAAGGQLGDIGHNDIFLADDAKDLFWNGIRDWILAR</sequence>
<reference evidence="2 3" key="1">
    <citation type="submission" date="2015-09" db="EMBL/GenBank/DDBJ databases">
        <title>Sorangium comparison.</title>
        <authorList>
            <person name="Zaburannyi N."/>
            <person name="Bunk B."/>
            <person name="Overmann J."/>
            <person name="Mueller R."/>
        </authorList>
    </citation>
    <scope>NUCLEOTIDE SEQUENCE [LARGE SCALE GENOMIC DNA]</scope>
    <source>
        <strain evidence="2 3">So ce26</strain>
    </source>
</reference>
<dbReference type="Proteomes" id="UP000238348">
    <property type="component" value="Chromosome"/>
</dbReference>
<organism evidence="2 3">
    <name type="scientific">Sorangium cellulosum</name>
    <name type="common">Polyangium cellulosum</name>
    <dbReference type="NCBI Taxonomy" id="56"/>
    <lineage>
        <taxon>Bacteria</taxon>
        <taxon>Pseudomonadati</taxon>
        <taxon>Myxococcota</taxon>
        <taxon>Polyangia</taxon>
        <taxon>Polyangiales</taxon>
        <taxon>Polyangiaceae</taxon>
        <taxon>Sorangium</taxon>
    </lineage>
</organism>
<evidence type="ECO:0000313" key="3">
    <source>
        <dbReference type="Proteomes" id="UP000238348"/>
    </source>
</evidence>
<proteinExistence type="predicted"/>